<accession>A0A8E2E2R6</accession>
<dbReference type="Proteomes" id="UP000250266">
    <property type="component" value="Unassembled WGS sequence"/>
</dbReference>
<protein>
    <submittedName>
        <fullName evidence="1">Uncharacterized protein</fullName>
    </submittedName>
</protein>
<evidence type="ECO:0000313" key="1">
    <source>
        <dbReference type="EMBL" id="OCK76306.1"/>
    </source>
</evidence>
<sequence>MESDFCVLMIIISRASPHSGWAVYYPAVLGQEGKSYDPPGAEAKPSLPISLHGVSSQAAGGNNDGRVDKRLQSLMDRAFEITCLFLPAQLPQ</sequence>
<dbReference type="AlphaFoldDB" id="A0A8E2E2R6"/>
<organism evidence="1 2">
    <name type="scientific">Lepidopterella palustris CBS 459.81</name>
    <dbReference type="NCBI Taxonomy" id="1314670"/>
    <lineage>
        <taxon>Eukaryota</taxon>
        <taxon>Fungi</taxon>
        <taxon>Dikarya</taxon>
        <taxon>Ascomycota</taxon>
        <taxon>Pezizomycotina</taxon>
        <taxon>Dothideomycetes</taxon>
        <taxon>Pleosporomycetidae</taxon>
        <taxon>Mytilinidiales</taxon>
        <taxon>Argynnaceae</taxon>
        <taxon>Lepidopterella</taxon>
    </lineage>
</organism>
<keyword evidence="2" id="KW-1185">Reference proteome</keyword>
<evidence type="ECO:0000313" key="2">
    <source>
        <dbReference type="Proteomes" id="UP000250266"/>
    </source>
</evidence>
<gene>
    <name evidence="1" type="ORF">K432DRAFT_149190</name>
</gene>
<dbReference type="EMBL" id="KV745222">
    <property type="protein sequence ID" value="OCK76306.1"/>
    <property type="molecule type" value="Genomic_DNA"/>
</dbReference>
<name>A0A8E2E2R6_9PEZI</name>
<proteinExistence type="predicted"/>
<reference evidence="1 2" key="1">
    <citation type="journal article" date="2016" name="Nat. Commun.">
        <title>Ectomycorrhizal ecology is imprinted in the genome of the dominant symbiotic fungus Cenococcum geophilum.</title>
        <authorList>
            <consortium name="DOE Joint Genome Institute"/>
            <person name="Peter M."/>
            <person name="Kohler A."/>
            <person name="Ohm R.A."/>
            <person name="Kuo A."/>
            <person name="Krutzmann J."/>
            <person name="Morin E."/>
            <person name="Arend M."/>
            <person name="Barry K.W."/>
            <person name="Binder M."/>
            <person name="Choi C."/>
            <person name="Clum A."/>
            <person name="Copeland A."/>
            <person name="Grisel N."/>
            <person name="Haridas S."/>
            <person name="Kipfer T."/>
            <person name="LaButti K."/>
            <person name="Lindquist E."/>
            <person name="Lipzen A."/>
            <person name="Maire R."/>
            <person name="Meier B."/>
            <person name="Mihaltcheva S."/>
            <person name="Molinier V."/>
            <person name="Murat C."/>
            <person name="Poggeler S."/>
            <person name="Quandt C.A."/>
            <person name="Sperisen C."/>
            <person name="Tritt A."/>
            <person name="Tisserant E."/>
            <person name="Crous P.W."/>
            <person name="Henrissat B."/>
            <person name="Nehls U."/>
            <person name="Egli S."/>
            <person name="Spatafora J.W."/>
            <person name="Grigoriev I.V."/>
            <person name="Martin F.M."/>
        </authorList>
    </citation>
    <scope>NUCLEOTIDE SEQUENCE [LARGE SCALE GENOMIC DNA]</scope>
    <source>
        <strain evidence="1 2">CBS 459.81</strain>
    </source>
</reference>